<accession>A0A2K8N6H1</accession>
<dbReference type="NCBIfam" id="TIGR01484">
    <property type="entry name" value="HAD-SF-IIB"/>
    <property type="match status" value="1"/>
</dbReference>
<dbReference type="SUPFAM" id="SSF56784">
    <property type="entry name" value="HAD-like"/>
    <property type="match status" value="1"/>
</dbReference>
<dbReference type="AlphaFoldDB" id="A0A2K8N6H1"/>
<proteinExistence type="predicted"/>
<dbReference type="PANTHER" id="PTHR10000:SF25">
    <property type="entry name" value="PHOSPHATASE YKRA-RELATED"/>
    <property type="match status" value="1"/>
</dbReference>
<dbReference type="SFLD" id="SFLDS00003">
    <property type="entry name" value="Haloacid_Dehalogenase"/>
    <property type="match status" value="1"/>
</dbReference>
<dbReference type="Pfam" id="PF08282">
    <property type="entry name" value="Hydrolase_3"/>
    <property type="match status" value="1"/>
</dbReference>
<dbReference type="InterPro" id="IPR006379">
    <property type="entry name" value="HAD-SF_hydro_IIB"/>
</dbReference>
<dbReference type="InterPro" id="IPR023214">
    <property type="entry name" value="HAD_sf"/>
</dbReference>
<dbReference type="GO" id="GO:0005829">
    <property type="term" value="C:cytosol"/>
    <property type="evidence" value="ECO:0007669"/>
    <property type="project" value="TreeGrafter"/>
</dbReference>
<dbReference type="InterPro" id="IPR036412">
    <property type="entry name" value="HAD-like_sf"/>
</dbReference>
<dbReference type="SFLD" id="SFLDG01140">
    <property type="entry name" value="C2.B:_Phosphomannomutase_and_P"/>
    <property type="match status" value="1"/>
</dbReference>
<name>A0A2K8N6H1_9BACL</name>
<dbReference type="Proteomes" id="UP000231932">
    <property type="component" value="Chromosome"/>
</dbReference>
<dbReference type="InterPro" id="IPR000150">
    <property type="entry name" value="Cof"/>
</dbReference>
<dbReference type="KEGG" id="kyr:CVV65_03040"/>
<dbReference type="RefSeq" id="WP_100666885.1">
    <property type="nucleotide sequence ID" value="NZ_CP024955.1"/>
</dbReference>
<organism evidence="1 2">
    <name type="scientific">Kyrpidia spormannii</name>
    <dbReference type="NCBI Taxonomy" id="2055160"/>
    <lineage>
        <taxon>Bacteria</taxon>
        <taxon>Bacillati</taxon>
        <taxon>Bacillota</taxon>
        <taxon>Bacilli</taxon>
        <taxon>Bacillales</taxon>
        <taxon>Alicyclobacillaceae</taxon>
        <taxon>Kyrpidia</taxon>
    </lineage>
</organism>
<protein>
    <recommendedName>
        <fullName evidence="3">Cof-type HAD-IIB family hydrolase</fullName>
    </recommendedName>
</protein>
<dbReference type="PANTHER" id="PTHR10000">
    <property type="entry name" value="PHOSPHOSERINE PHOSPHATASE"/>
    <property type="match status" value="1"/>
</dbReference>
<reference evidence="2" key="1">
    <citation type="submission" date="2017-11" db="EMBL/GenBank/DDBJ databases">
        <title>Complete Genome Sequence of Kyrpidia sp. Strain EA-1, a thermophilic, hydrogen-oxidizing Bacterium, isolated from the Azores.</title>
        <authorList>
            <person name="Reiner J.E."/>
            <person name="Lapp C.J."/>
            <person name="Bunk B."/>
            <person name="Gescher J."/>
        </authorList>
    </citation>
    <scope>NUCLEOTIDE SEQUENCE [LARGE SCALE GENOMIC DNA]</scope>
    <source>
        <strain evidence="2">EA-1</strain>
    </source>
</reference>
<gene>
    <name evidence="1" type="ORF">CVV65_03040</name>
</gene>
<dbReference type="GO" id="GO:0000287">
    <property type="term" value="F:magnesium ion binding"/>
    <property type="evidence" value="ECO:0007669"/>
    <property type="project" value="TreeGrafter"/>
</dbReference>
<evidence type="ECO:0000313" key="2">
    <source>
        <dbReference type="Proteomes" id="UP000231932"/>
    </source>
</evidence>
<dbReference type="NCBIfam" id="TIGR00099">
    <property type="entry name" value="Cof-subfamily"/>
    <property type="match status" value="1"/>
</dbReference>
<dbReference type="PROSITE" id="PS01228">
    <property type="entry name" value="COF_1"/>
    <property type="match status" value="1"/>
</dbReference>
<dbReference type="EMBL" id="CP024955">
    <property type="protein sequence ID" value="ATY84052.1"/>
    <property type="molecule type" value="Genomic_DNA"/>
</dbReference>
<dbReference type="GO" id="GO:0016791">
    <property type="term" value="F:phosphatase activity"/>
    <property type="evidence" value="ECO:0007669"/>
    <property type="project" value="TreeGrafter"/>
</dbReference>
<keyword evidence="2" id="KW-1185">Reference proteome</keyword>
<sequence length="266" mass="29673">MRFRAVFFDVDGTLLTRDMRLPESVKWAVNRLREQGVAVGIATGRSYAHTEAVMKQLGIDMAVLNNGGLALRQGRILAHRPIHPERILRILGDVEDADHALVLHGKEFTVVNKPEDAYFLRAYHHLRVPFPSLFRNYQGEPVYQINLFCPEDEVCRYTEAYPDLTFRRWFPGSYDVNAAGVHKAEGIAALIGELGMSWDEVVTFGDADNDIQMLRAAGLGVAMGGGLPAAQEVADVVIGRPEEDAIWNFVRSNLAQEPAKAWSRAE</sequence>
<dbReference type="Gene3D" id="3.30.1240.10">
    <property type="match status" value="1"/>
</dbReference>
<evidence type="ECO:0000313" key="1">
    <source>
        <dbReference type="EMBL" id="ATY84052.1"/>
    </source>
</evidence>
<dbReference type="PROSITE" id="PS01229">
    <property type="entry name" value="COF_2"/>
    <property type="match status" value="1"/>
</dbReference>
<evidence type="ECO:0008006" key="3">
    <source>
        <dbReference type="Google" id="ProtNLM"/>
    </source>
</evidence>
<dbReference type="OrthoDB" id="9810101at2"/>
<dbReference type="Gene3D" id="3.40.50.1000">
    <property type="entry name" value="HAD superfamily/HAD-like"/>
    <property type="match status" value="1"/>
</dbReference>